<dbReference type="PANTHER" id="PTHR46370:SF1">
    <property type="entry name" value="GPALPP MOTIFS-CONTAINING PROTEIN 1"/>
    <property type="match status" value="1"/>
</dbReference>
<feature type="compositionally biased region" description="Basic and acidic residues" evidence="1">
    <location>
        <begin position="252"/>
        <end position="274"/>
    </location>
</feature>
<dbReference type="STRING" id="71717.A0A4Y7TAR0"/>
<dbReference type="InterPro" id="IPR046331">
    <property type="entry name" value="GPAM1-like"/>
</dbReference>
<dbReference type="PANTHER" id="PTHR46370">
    <property type="entry name" value="GPALPP MOTIFS-CONTAINING PROTEIN 1"/>
    <property type="match status" value="1"/>
</dbReference>
<dbReference type="AlphaFoldDB" id="A0A4Y7TAR0"/>
<feature type="compositionally biased region" description="Basic and acidic residues" evidence="1">
    <location>
        <begin position="223"/>
        <end position="236"/>
    </location>
</feature>
<dbReference type="Pfam" id="PF12572">
    <property type="entry name" value="DUF3752"/>
    <property type="match status" value="1"/>
</dbReference>
<name>A0A4Y7TAR0_COPMI</name>
<proteinExistence type="predicted"/>
<organism evidence="3 4">
    <name type="scientific">Coprinellus micaceus</name>
    <name type="common">Glistening ink-cap mushroom</name>
    <name type="synonym">Coprinus micaceus</name>
    <dbReference type="NCBI Taxonomy" id="71717"/>
    <lineage>
        <taxon>Eukaryota</taxon>
        <taxon>Fungi</taxon>
        <taxon>Dikarya</taxon>
        <taxon>Basidiomycota</taxon>
        <taxon>Agaricomycotina</taxon>
        <taxon>Agaricomycetes</taxon>
        <taxon>Agaricomycetidae</taxon>
        <taxon>Agaricales</taxon>
        <taxon>Agaricineae</taxon>
        <taxon>Psathyrellaceae</taxon>
        <taxon>Coprinellus</taxon>
    </lineage>
</organism>
<evidence type="ECO:0000259" key="2">
    <source>
        <dbReference type="Pfam" id="PF12572"/>
    </source>
</evidence>
<reference evidence="3 4" key="1">
    <citation type="journal article" date="2019" name="Nat. Ecol. Evol.">
        <title>Megaphylogeny resolves global patterns of mushroom evolution.</title>
        <authorList>
            <person name="Varga T."/>
            <person name="Krizsan K."/>
            <person name="Foldi C."/>
            <person name="Dima B."/>
            <person name="Sanchez-Garcia M."/>
            <person name="Sanchez-Ramirez S."/>
            <person name="Szollosi G.J."/>
            <person name="Szarkandi J.G."/>
            <person name="Papp V."/>
            <person name="Albert L."/>
            <person name="Andreopoulos W."/>
            <person name="Angelini C."/>
            <person name="Antonin V."/>
            <person name="Barry K.W."/>
            <person name="Bougher N.L."/>
            <person name="Buchanan P."/>
            <person name="Buyck B."/>
            <person name="Bense V."/>
            <person name="Catcheside P."/>
            <person name="Chovatia M."/>
            <person name="Cooper J."/>
            <person name="Damon W."/>
            <person name="Desjardin D."/>
            <person name="Finy P."/>
            <person name="Geml J."/>
            <person name="Haridas S."/>
            <person name="Hughes K."/>
            <person name="Justo A."/>
            <person name="Karasinski D."/>
            <person name="Kautmanova I."/>
            <person name="Kiss B."/>
            <person name="Kocsube S."/>
            <person name="Kotiranta H."/>
            <person name="LaButti K.M."/>
            <person name="Lechner B.E."/>
            <person name="Liimatainen K."/>
            <person name="Lipzen A."/>
            <person name="Lukacs Z."/>
            <person name="Mihaltcheva S."/>
            <person name="Morgado L.N."/>
            <person name="Niskanen T."/>
            <person name="Noordeloos M.E."/>
            <person name="Ohm R.A."/>
            <person name="Ortiz-Santana B."/>
            <person name="Ovrebo C."/>
            <person name="Racz N."/>
            <person name="Riley R."/>
            <person name="Savchenko A."/>
            <person name="Shiryaev A."/>
            <person name="Soop K."/>
            <person name="Spirin V."/>
            <person name="Szebenyi C."/>
            <person name="Tomsovsky M."/>
            <person name="Tulloss R.E."/>
            <person name="Uehling J."/>
            <person name="Grigoriev I.V."/>
            <person name="Vagvolgyi C."/>
            <person name="Papp T."/>
            <person name="Martin F.M."/>
            <person name="Miettinen O."/>
            <person name="Hibbett D.S."/>
            <person name="Nagy L.G."/>
        </authorList>
    </citation>
    <scope>NUCLEOTIDE SEQUENCE [LARGE SCALE GENOMIC DNA]</scope>
    <source>
        <strain evidence="3 4">FP101781</strain>
    </source>
</reference>
<accession>A0A4Y7TAR0</accession>
<keyword evidence="4" id="KW-1185">Reference proteome</keyword>
<feature type="compositionally biased region" description="Acidic residues" evidence="1">
    <location>
        <begin position="126"/>
        <end position="135"/>
    </location>
</feature>
<dbReference type="EMBL" id="QPFP01000022">
    <property type="protein sequence ID" value="TEB30649.1"/>
    <property type="molecule type" value="Genomic_DNA"/>
</dbReference>
<sequence length="344" mass="37851">MSGIGPQLPPHLQHLLGSPNAPEDDEDDVGPQPTAGPTLGPQMPPGFGAEDDQEDDAPQDGIGPSIPAHLLQSTWKNREEDESVMPPPAARPRQVPEAGPSSSRRVVGPTLPNYGPTYNPNTYGNVEDEDDSDEDVGPKPLPAGMKHEESNAVKEFLEREERMRKAREEKSAPKREEWMLVPPSSSDLLGNLDPTKLKKGRQFAKSSQSSSGPSDMSLWTETPAERQKRLEDEVMGRKRRAADTAKGGAAEDPEKKRRKKEEAQIKREVDEYNKKLRGPSLIDQHAKTTDGKKDDSEGPPIIWDHSRDMAIGGRLMDDDKRNAMVRESKGLGDRFSSGRSGGFL</sequence>
<feature type="compositionally biased region" description="Basic and acidic residues" evidence="1">
    <location>
        <begin position="284"/>
        <end position="296"/>
    </location>
</feature>
<comment type="caution">
    <text evidence="3">The sequence shown here is derived from an EMBL/GenBank/DDBJ whole genome shotgun (WGS) entry which is preliminary data.</text>
</comment>
<feature type="region of interest" description="Disordered" evidence="1">
    <location>
        <begin position="1"/>
        <end position="315"/>
    </location>
</feature>
<evidence type="ECO:0000313" key="3">
    <source>
        <dbReference type="EMBL" id="TEB30649.1"/>
    </source>
</evidence>
<feature type="compositionally biased region" description="Acidic residues" evidence="1">
    <location>
        <begin position="49"/>
        <end position="58"/>
    </location>
</feature>
<feature type="compositionally biased region" description="Basic and acidic residues" evidence="1">
    <location>
        <begin position="145"/>
        <end position="178"/>
    </location>
</feature>
<dbReference type="OrthoDB" id="73491at2759"/>
<feature type="compositionally biased region" description="Low complexity" evidence="1">
    <location>
        <begin position="206"/>
        <end position="217"/>
    </location>
</feature>
<evidence type="ECO:0000256" key="1">
    <source>
        <dbReference type="SAM" id="MobiDB-lite"/>
    </source>
</evidence>
<evidence type="ECO:0000313" key="4">
    <source>
        <dbReference type="Proteomes" id="UP000298030"/>
    </source>
</evidence>
<protein>
    <recommendedName>
        <fullName evidence="2">DUF3752 domain-containing protein</fullName>
    </recommendedName>
</protein>
<feature type="domain" description="DUF3752" evidence="2">
    <location>
        <begin position="182"/>
        <end position="336"/>
    </location>
</feature>
<dbReference type="InterPro" id="IPR022226">
    <property type="entry name" value="DUF3752"/>
</dbReference>
<dbReference type="Proteomes" id="UP000298030">
    <property type="component" value="Unassembled WGS sequence"/>
</dbReference>
<gene>
    <name evidence="3" type="ORF">FA13DRAFT_1630254</name>
</gene>